<evidence type="ECO:0000256" key="1">
    <source>
        <dbReference type="ARBA" id="ARBA00022630"/>
    </source>
</evidence>
<dbReference type="InterPro" id="IPR020020">
    <property type="entry name" value="Luciferase-type_oxidoreductase"/>
</dbReference>
<dbReference type="SUPFAM" id="SSF51679">
    <property type="entry name" value="Bacterial luciferase-like"/>
    <property type="match status" value="1"/>
</dbReference>
<dbReference type="OrthoDB" id="7239898at2"/>
<evidence type="ECO:0000256" key="3">
    <source>
        <dbReference type="ARBA" id="ARBA00023002"/>
    </source>
</evidence>
<dbReference type="AlphaFoldDB" id="A0A4Q7NLL6"/>
<gene>
    <name evidence="6" type="ORF">EV675_1878</name>
</gene>
<dbReference type="RefSeq" id="WP_130357000.1">
    <property type="nucleotide sequence ID" value="NZ_SGXC01000001.1"/>
</dbReference>
<keyword evidence="7" id="KW-1185">Reference proteome</keyword>
<evidence type="ECO:0000256" key="2">
    <source>
        <dbReference type="ARBA" id="ARBA00022643"/>
    </source>
</evidence>
<dbReference type="NCBIfam" id="TIGR03571">
    <property type="entry name" value="lucif_BA3436"/>
    <property type="match status" value="1"/>
</dbReference>
<organism evidence="6 7">
    <name type="scientific">Pigmentiphaga kullae</name>
    <dbReference type="NCBI Taxonomy" id="151784"/>
    <lineage>
        <taxon>Bacteria</taxon>
        <taxon>Pseudomonadati</taxon>
        <taxon>Pseudomonadota</taxon>
        <taxon>Betaproteobacteria</taxon>
        <taxon>Burkholderiales</taxon>
        <taxon>Alcaligenaceae</taxon>
        <taxon>Pigmentiphaga</taxon>
    </lineage>
</organism>
<dbReference type="EMBL" id="SGXC01000001">
    <property type="protein sequence ID" value="RZS85848.1"/>
    <property type="molecule type" value="Genomic_DNA"/>
</dbReference>
<evidence type="ECO:0000256" key="4">
    <source>
        <dbReference type="ARBA" id="ARBA00023033"/>
    </source>
</evidence>
<keyword evidence="3" id="KW-0560">Oxidoreductase</keyword>
<keyword evidence="4" id="KW-0503">Monooxygenase</keyword>
<feature type="domain" description="Luciferase-like" evidence="5">
    <location>
        <begin position="27"/>
        <end position="235"/>
    </location>
</feature>
<dbReference type="PANTHER" id="PTHR30011">
    <property type="entry name" value="ALKANESULFONATE MONOOXYGENASE-RELATED"/>
    <property type="match status" value="1"/>
</dbReference>
<dbReference type="Gene3D" id="3.20.20.30">
    <property type="entry name" value="Luciferase-like domain"/>
    <property type="match status" value="1"/>
</dbReference>
<keyword evidence="1" id="KW-0285">Flavoprotein</keyword>
<dbReference type="Proteomes" id="UP000292445">
    <property type="component" value="Unassembled WGS sequence"/>
</dbReference>
<name>A0A4Q7NLL6_9BURK</name>
<sequence length="311" mass="33723">MNAAAPLFQADRLTLGLALPWVDAAEHAGRREVDFPRQLDLAAQAEAAGFAALWVRDVPLNHPGYPEAIGHLDPWTWLGALATRTRRIHLVTGAIVLTLRHPLHVAKGAVSVAALAPGRFVLGLGSGDRPPEYLAFGRNSATRREDFRARWEQLSAALDTPPRVVPDLHDDPPVAFSLRPRPATPVPMLAVGSAGQSLDWIARHAVGWTTYHRPPEVQRGRHAMWRQAVERAAPGQFRAFGVAMRVELLDRPDAPAEAIELGYRTGVRALAGILARMREAGTHHVSLNLPAGARPLPDIIDELAPLNAGLA</sequence>
<protein>
    <submittedName>
        <fullName evidence="6">Luciferase-type oxidoreductase</fullName>
    </submittedName>
</protein>
<dbReference type="InterPro" id="IPR051260">
    <property type="entry name" value="Diverse_substr_monoxygenases"/>
</dbReference>
<dbReference type="GO" id="GO:0016705">
    <property type="term" value="F:oxidoreductase activity, acting on paired donors, with incorporation or reduction of molecular oxygen"/>
    <property type="evidence" value="ECO:0007669"/>
    <property type="project" value="InterPro"/>
</dbReference>
<keyword evidence="2" id="KW-0288">FMN</keyword>
<dbReference type="PANTHER" id="PTHR30011:SF16">
    <property type="entry name" value="C2H2 FINGER DOMAIN TRANSCRIPTION FACTOR (EUROFUNG)-RELATED"/>
    <property type="match status" value="1"/>
</dbReference>
<evidence type="ECO:0000313" key="7">
    <source>
        <dbReference type="Proteomes" id="UP000292445"/>
    </source>
</evidence>
<accession>A0A4Q7NLL6</accession>
<dbReference type="InterPro" id="IPR036661">
    <property type="entry name" value="Luciferase-like_sf"/>
</dbReference>
<reference evidence="6 7" key="1">
    <citation type="submission" date="2019-02" db="EMBL/GenBank/DDBJ databases">
        <title>Genomic Encyclopedia of Type Strains, Phase IV (KMG-IV): sequencing the most valuable type-strain genomes for metagenomic binning, comparative biology and taxonomic classification.</title>
        <authorList>
            <person name="Goeker M."/>
        </authorList>
    </citation>
    <scope>NUCLEOTIDE SEQUENCE [LARGE SCALE GENOMIC DNA]</scope>
    <source>
        <strain evidence="6 7">K24</strain>
    </source>
</reference>
<comment type="caution">
    <text evidence="6">The sequence shown here is derived from an EMBL/GenBank/DDBJ whole genome shotgun (WGS) entry which is preliminary data.</text>
</comment>
<dbReference type="Pfam" id="PF00296">
    <property type="entry name" value="Bac_luciferase"/>
    <property type="match status" value="1"/>
</dbReference>
<evidence type="ECO:0000259" key="5">
    <source>
        <dbReference type="Pfam" id="PF00296"/>
    </source>
</evidence>
<proteinExistence type="predicted"/>
<evidence type="ECO:0000313" key="6">
    <source>
        <dbReference type="EMBL" id="RZS85848.1"/>
    </source>
</evidence>
<dbReference type="GO" id="GO:0004497">
    <property type="term" value="F:monooxygenase activity"/>
    <property type="evidence" value="ECO:0007669"/>
    <property type="project" value="UniProtKB-KW"/>
</dbReference>
<dbReference type="InterPro" id="IPR011251">
    <property type="entry name" value="Luciferase-like_dom"/>
</dbReference>